<evidence type="ECO:0000313" key="2">
    <source>
        <dbReference type="Proteomes" id="UP001206357"/>
    </source>
</evidence>
<protein>
    <submittedName>
        <fullName evidence="1">Uncharacterized protein</fullName>
    </submittedName>
</protein>
<organism evidence="1 2">
    <name type="scientific">Lactobacillus johnsonii</name>
    <dbReference type="NCBI Taxonomy" id="33959"/>
    <lineage>
        <taxon>Bacteria</taxon>
        <taxon>Bacillati</taxon>
        <taxon>Bacillota</taxon>
        <taxon>Bacilli</taxon>
        <taxon>Lactobacillales</taxon>
        <taxon>Lactobacillaceae</taxon>
        <taxon>Lactobacillus</taxon>
    </lineage>
</organism>
<proteinExistence type="predicted"/>
<dbReference type="EMBL" id="JANKAU010000009">
    <property type="protein sequence ID" value="MCR1915359.1"/>
    <property type="molecule type" value="Genomic_DNA"/>
</dbReference>
<name>A0AAW5M300_LACJH</name>
<evidence type="ECO:0000313" key="1">
    <source>
        <dbReference type="EMBL" id="MCR1915359.1"/>
    </source>
</evidence>
<comment type="caution">
    <text evidence="1">The sequence shown here is derived from an EMBL/GenBank/DDBJ whole genome shotgun (WGS) entry which is preliminary data.</text>
</comment>
<sequence>MEKIKSLNKNFYIDKSGAVVHIAEHYNEIVFSPKQVDAIKLLIKEHNLKN</sequence>
<dbReference type="AlphaFoldDB" id="A0AAW5M300"/>
<dbReference type="Proteomes" id="UP001206357">
    <property type="component" value="Unassembled WGS sequence"/>
</dbReference>
<gene>
    <name evidence="1" type="ORF">NSA17_07945</name>
</gene>
<accession>A0AAW5M300</accession>
<dbReference type="RefSeq" id="WP_257579145.1">
    <property type="nucleotide sequence ID" value="NZ_JANKAU010000009.1"/>
</dbReference>
<reference evidence="1" key="1">
    <citation type="submission" date="2022-07" db="EMBL/GenBank/DDBJ databases">
        <title>Enhanced cultured diversity of the mouse gut microbiota enables custom-made synthetic communities.</title>
        <authorList>
            <person name="Afrizal A."/>
        </authorList>
    </citation>
    <scope>NUCLEOTIDE SEQUENCE</scope>
    <source>
        <strain evidence="1">DSM 100219</strain>
    </source>
</reference>